<evidence type="ECO:0000256" key="2">
    <source>
        <dbReference type="ARBA" id="ARBA00010642"/>
    </source>
</evidence>
<feature type="compositionally biased region" description="Polar residues" evidence="7">
    <location>
        <begin position="756"/>
        <end position="768"/>
    </location>
</feature>
<feature type="chain" id="PRO_5004931578" description="ML-like domain-containing protein" evidence="9">
    <location>
        <begin position="26"/>
        <end position="776"/>
    </location>
</feature>
<dbReference type="PANTHER" id="PTHR31145">
    <property type="entry name" value="INTEGRAL MEMBRANE PROTEIN (AFU_ORTHOLOGUE AFUA_7G01610)"/>
    <property type="match status" value="1"/>
</dbReference>
<dbReference type="EMBL" id="AMGW01000003">
    <property type="protein sequence ID" value="EXJ60332.1"/>
    <property type="molecule type" value="Genomic_DNA"/>
</dbReference>
<dbReference type="Proteomes" id="UP000019473">
    <property type="component" value="Unassembled WGS sequence"/>
</dbReference>
<dbReference type="GO" id="GO:0016020">
    <property type="term" value="C:membrane"/>
    <property type="evidence" value="ECO:0007669"/>
    <property type="project" value="UniProtKB-SubCell"/>
</dbReference>
<keyword evidence="3 8" id="KW-0812">Transmembrane</keyword>
<sequence length="776" mass="84236">MRPQSSLSWLLALFTALSLSPSTLAENIIESNSLNSCKSGSNFTATLFNVAYTPKNSSIGLNINGVSSIVGNVTAQLEVIAYGFTIVNETLDPCSMGLAGFCPMQTGQINIETNIDVPSDVSKQVPGIAYTVPDLDGVVRVYVTSLDTGEVIACMEADLSNTKSVYQNAVGWATAIIAGLGLVAAGVTSGLGHPNTAAHVAANAVSLFGFFQAQAIIGMTSVTMPPIVQSWTQNFQWSMGIIRVGFLQSIATWYQRATGGTPTTYLSTLSTFSVQVQKRAVKRSLDTMVAFATQNLRYLAKRQSSSAGTATSTADNVKVVRGIDRVGFRAGIEQTNIFMTGLIFFVFILFMVAVLVALTKAILDGCAKAGWMRSERFLEFRNGWKIVIKGVLFRLVALGFVQMSILCLWELVERDSAAEVVLALVVFISMAAALGWASFKVIQLAKKSVAMHKNPAYILYSDPECLNKWGFLYIQYRATAYYFIVPLLAYILVKAIFIAFAQKSPVAQAVGLLIVEAVALIGTSVVRPYMDKKTNIFNISIASVNFLNAIFLLVFSDAFGQPEMVSGVMGVIFAFYNVVFAAVLLLLVLIASIYAIASKNPEVRYQPMRDDRGSFIKSQAALTTELDALGATARQDGQAGYVKDKGYDDDASFTSESLKHQSEISQQPMTQAQPYPPQDYNTPMYPSDQPGRRGPPQSHEQRQMYNQGYNNSGDYGYGGRPNTGHSQQTYDRSMSSLASGGHQAQPPRSAPGGYPPQQSFRQQNNASPWQRGAGYD</sequence>
<keyword evidence="4 9" id="KW-0732">Signal</keyword>
<dbReference type="GeneID" id="19179070"/>
<dbReference type="OrthoDB" id="5212126at2759"/>
<evidence type="ECO:0000256" key="9">
    <source>
        <dbReference type="SAM" id="SignalP"/>
    </source>
</evidence>
<dbReference type="GO" id="GO:0009272">
    <property type="term" value="P:fungal-type cell wall biogenesis"/>
    <property type="evidence" value="ECO:0007669"/>
    <property type="project" value="TreeGrafter"/>
</dbReference>
<evidence type="ECO:0000259" key="10">
    <source>
        <dbReference type="SMART" id="SM01320"/>
    </source>
</evidence>
<keyword evidence="6 8" id="KW-0472">Membrane</keyword>
<evidence type="ECO:0000256" key="3">
    <source>
        <dbReference type="ARBA" id="ARBA00022692"/>
    </source>
</evidence>
<feature type="transmembrane region" description="Helical" evidence="8">
    <location>
        <begin position="418"/>
        <end position="439"/>
    </location>
</feature>
<reference evidence="11 12" key="1">
    <citation type="submission" date="2013-03" db="EMBL/GenBank/DDBJ databases">
        <title>The Genome Sequence of Cladophialophora yegresii CBS 114405.</title>
        <authorList>
            <consortium name="The Broad Institute Genomics Platform"/>
            <person name="Cuomo C."/>
            <person name="de Hoog S."/>
            <person name="Gorbushina A."/>
            <person name="Walker B."/>
            <person name="Young S.K."/>
            <person name="Zeng Q."/>
            <person name="Gargeya S."/>
            <person name="Fitzgerald M."/>
            <person name="Haas B."/>
            <person name="Abouelleil A."/>
            <person name="Allen A.W."/>
            <person name="Alvarado L."/>
            <person name="Arachchi H.M."/>
            <person name="Berlin A.M."/>
            <person name="Chapman S.B."/>
            <person name="Gainer-Dewar J."/>
            <person name="Goldberg J."/>
            <person name="Griggs A."/>
            <person name="Gujja S."/>
            <person name="Hansen M."/>
            <person name="Howarth C."/>
            <person name="Imamovic A."/>
            <person name="Ireland A."/>
            <person name="Larimer J."/>
            <person name="McCowan C."/>
            <person name="Murphy C."/>
            <person name="Pearson M."/>
            <person name="Poon T.W."/>
            <person name="Priest M."/>
            <person name="Roberts A."/>
            <person name="Saif S."/>
            <person name="Shea T."/>
            <person name="Sisk P."/>
            <person name="Sykes S."/>
            <person name="Wortman J."/>
            <person name="Nusbaum C."/>
            <person name="Birren B."/>
        </authorList>
    </citation>
    <scope>NUCLEOTIDE SEQUENCE [LARGE SCALE GENOMIC DNA]</scope>
    <source>
        <strain evidence="11 12">CBS 114405</strain>
    </source>
</reference>
<feature type="signal peptide" evidence="9">
    <location>
        <begin position="1"/>
        <end position="25"/>
    </location>
</feature>
<dbReference type="RefSeq" id="XP_007756685.1">
    <property type="nucleotide sequence ID" value="XM_007758495.1"/>
</dbReference>
<evidence type="ECO:0000256" key="6">
    <source>
        <dbReference type="ARBA" id="ARBA00023136"/>
    </source>
</evidence>
<evidence type="ECO:0000256" key="5">
    <source>
        <dbReference type="ARBA" id="ARBA00022989"/>
    </source>
</evidence>
<dbReference type="eggNOG" id="ENOG502QSVZ">
    <property type="taxonomic scope" value="Eukaryota"/>
</dbReference>
<dbReference type="InterPro" id="IPR032800">
    <property type="entry name" value="TRP_N"/>
</dbReference>
<keyword evidence="12" id="KW-1185">Reference proteome</keyword>
<evidence type="ECO:0000313" key="12">
    <source>
        <dbReference type="Proteomes" id="UP000019473"/>
    </source>
</evidence>
<accession>W9VX04</accession>
<protein>
    <recommendedName>
        <fullName evidence="10">ML-like domain-containing protein</fullName>
    </recommendedName>
</protein>
<feature type="compositionally biased region" description="Low complexity" evidence="7">
    <location>
        <begin position="705"/>
        <end position="714"/>
    </location>
</feature>
<organism evidence="11 12">
    <name type="scientific">Cladophialophora yegresii CBS 114405</name>
    <dbReference type="NCBI Taxonomy" id="1182544"/>
    <lineage>
        <taxon>Eukaryota</taxon>
        <taxon>Fungi</taxon>
        <taxon>Dikarya</taxon>
        <taxon>Ascomycota</taxon>
        <taxon>Pezizomycotina</taxon>
        <taxon>Eurotiomycetes</taxon>
        <taxon>Chaetothyriomycetidae</taxon>
        <taxon>Chaetothyriales</taxon>
        <taxon>Herpotrichiellaceae</taxon>
        <taxon>Cladophialophora</taxon>
    </lineage>
</organism>
<dbReference type="SMART" id="SM01320">
    <property type="entry name" value="TRP_N"/>
    <property type="match status" value="1"/>
</dbReference>
<dbReference type="Pfam" id="PF06011">
    <property type="entry name" value="TRP"/>
    <property type="match status" value="1"/>
</dbReference>
<dbReference type="InterPro" id="IPR040241">
    <property type="entry name" value="TRP_Flc/Pkd2-like"/>
</dbReference>
<dbReference type="VEuPathDB" id="FungiDB:A1O7_04484"/>
<dbReference type="STRING" id="1182544.W9VX04"/>
<dbReference type="AlphaFoldDB" id="W9VX04"/>
<dbReference type="HOGENOM" id="CLU_010226_1_0_1"/>
<comment type="subcellular location">
    <subcellularLocation>
        <location evidence="1">Membrane</location>
        <topology evidence="1">Multi-pass membrane protein</topology>
    </subcellularLocation>
</comment>
<feature type="compositionally biased region" description="Polar residues" evidence="7">
    <location>
        <begin position="723"/>
        <end position="738"/>
    </location>
</feature>
<dbReference type="GO" id="GO:0055085">
    <property type="term" value="P:transmembrane transport"/>
    <property type="evidence" value="ECO:0007669"/>
    <property type="project" value="TreeGrafter"/>
</dbReference>
<comment type="similarity">
    <text evidence="2">Belongs to the transient receptor potential (TRP) ion channel family.</text>
</comment>
<dbReference type="PANTHER" id="PTHR31145:SF2">
    <property type="entry name" value="FLAVIN CARRIER PROTEIN 2"/>
    <property type="match status" value="1"/>
</dbReference>
<dbReference type="InterPro" id="IPR010308">
    <property type="entry name" value="TRP_C"/>
</dbReference>
<proteinExistence type="inferred from homology"/>
<feature type="transmembrane region" description="Helical" evidence="8">
    <location>
        <begin position="536"/>
        <end position="555"/>
    </location>
</feature>
<feature type="transmembrane region" description="Helical" evidence="8">
    <location>
        <begin position="506"/>
        <end position="529"/>
    </location>
</feature>
<feature type="domain" description="ML-like" evidence="10">
    <location>
        <begin position="27"/>
        <end position="166"/>
    </location>
</feature>
<gene>
    <name evidence="11" type="ORF">A1O7_04484</name>
</gene>
<name>W9VX04_9EURO</name>
<feature type="transmembrane region" description="Helical" evidence="8">
    <location>
        <begin position="575"/>
        <end position="597"/>
    </location>
</feature>
<feature type="compositionally biased region" description="Polar residues" evidence="7">
    <location>
        <begin position="663"/>
        <end position="673"/>
    </location>
</feature>
<dbReference type="Pfam" id="PF14558">
    <property type="entry name" value="TRP_N"/>
    <property type="match status" value="1"/>
</dbReference>
<keyword evidence="5 8" id="KW-1133">Transmembrane helix</keyword>
<feature type="region of interest" description="Disordered" evidence="7">
    <location>
        <begin position="655"/>
        <end position="776"/>
    </location>
</feature>
<evidence type="ECO:0000256" key="1">
    <source>
        <dbReference type="ARBA" id="ARBA00004141"/>
    </source>
</evidence>
<comment type="caution">
    <text evidence="11">The sequence shown here is derived from an EMBL/GenBank/DDBJ whole genome shotgun (WGS) entry which is preliminary data.</text>
</comment>
<feature type="transmembrane region" description="Helical" evidence="8">
    <location>
        <begin position="337"/>
        <end position="363"/>
    </location>
</feature>
<evidence type="ECO:0000313" key="11">
    <source>
        <dbReference type="EMBL" id="EXJ60332.1"/>
    </source>
</evidence>
<feature type="transmembrane region" description="Helical" evidence="8">
    <location>
        <begin position="480"/>
        <end position="500"/>
    </location>
</feature>
<evidence type="ECO:0000256" key="7">
    <source>
        <dbReference type="SAM" id="MobiDB-lite"/>
    </source>
</evidence>
<evidence type="ECO:0000256" key="8">
    <source>
        <dbReference type="SAM" id="Phobius"/>
    </source>
</evidence>
<evidence type="ECO:0000256" key="4">
    <source>
        <dbReference type="ARBA" id="ARBA00022729"/>
    </source>
</evidence>
<feature type="transmembrane region" description="Helical" evidence="8">
    <location>
        <begin position="391"/>
        <end position="412"/>
    </location>
</feature>